<keyword evidence="2" id="KW-0813">Transport</keyword>
<feature type="transmembrane region" description="Helical" evidence="7">
    <location>
        <begin position="28"/>
        <end position="50"/>
    </location>
</feature>
<dbReference type="EMBL" id="JAPWGY010000002">
    <property type="protein sequence ID" value="MCZ4280541.1"/>
    <property type="molecule type" value="Genomic_DNA"/>
</dbReference>
<feature type="domain" description="ABC transmembrane type-1" evidence="8">
    <location>
        <begin position="71"/>
        <end position="275"/>
    </location>
</feature>
<evidence type="ECO:0000256" key="2">
    <source>
        <dbReference type="ARBA" id="ARBA00022448"/>
    </source>
</evidence>
<keyword evidence="3" id="KW-1003">Cell membrane</keyword>
<feature type="transmembrane region" description="Helical" evidence="7">
    <location>
        <begin position="159"/>
        <end position="178"/>
    </location>
</feature>
<accession>A0ABT4LHH3</accession>
<dbReference type="CDD" id="cd06261">
    <property type="entry name" value="TM_PBP2"/>
    <property type="match status" value="2"/>
</dbReference>
<evidence type="ECO:0000313" key="9">
    <source>
        <dbReference type="EMBL" id="MCZ4280541.1"/>
    </source>
</evidence>
<evidence type="ECO:0000256" key="3">
    <source>
        <dbReference type="ARBA" id="ARBA00022475"/>
    </source>
</evidence>
<feature type="transmembrane region" description="Helical" evidence="7">
    <location>
        <begin position="539"/>
        <end position="559"/>
    </location>
</feature>
<dbReference type="RefSeq" id="WP_269422732.1">
    <property type="nucleotide sequence ID" value="NZ_JAPWGY010000002.1"/>
</dbReference>
<sequence>MADSGKTLQNEITTDSGKIFARSGKKGVLTWFAFFVACLFAFPILSVTAAALTATSDVWDHLVQTVLSDYIINTLFLASGVACLVAIIGGGTAWLVTMCRFPGRALFEWALILPLAVPAYVMAYTYTDFLQASGPLQVLLREVLSLQYGEYWFPDLRSMGGAITMLSLVLYPYVYMLARAAFLEQSVCALEVSRTLGCSPLSSFFRVALPLARPAIIAGTSLALMETLADFGTVSFFGIQTFTTGIMNAWTTFGDLAAARQLSTYLLVFIFSVFIIEKLSRGKARYHHATNRYQNLPGYKLQGLKKCFAVAACGIPLFLGFVLPAIILISKTLSLGDKQFGIKFITLAFNSFTLATVTACAAVLIAVLLAYTNRMQANFFSRAATKIASMGYAIPGTVVAIGTLFPLAALDNTIDSWMRSTFDISTGLILTGTITALVFAYLVRFLAVSLNTVESGLGKIRPSMDDASRTLGMGPIKTLWHVHTPIMSGSLITAGLVVFVDVMKELPATLVMRPFNFDTLAVHAYNLASDERLSEASTASLTIVAVGILPLIFLSRAIAKSRAGSQTKPAQDL</sequence>
<feature type="transmembrane region" description="Helical" evidence="7">
    <location>
        <begin position="479"/>
        <end position="500"/>
    </location>
</feature>
<keyword evidence="10" id="KW-1185">Reference proteome</keyword>
<evidence type="ECO:0000256" key="4">
    <source>
        <dbReference type="ARBA" id="ARBA00022692"/>
    </source>
</evidence>
<dbReference type="PANTHER" id="PTHR30183">
    <property type="entry name" value="MOLYBDENUM TRANSPORT SYSTEM PERMEASE PROTEIN MODB"/>
    <property type="match status" value="1"/>
</dbReference>
<dbReference type="Gene3D" id="1.10.3720.10">
    <property type="entry name" value="MetI-like"/>
    <property type="match status" value="2"/>
</dbReference>
<feature type="transmembrane region" description="Helical" evidence="7">
    <location>
        <begin position="392"/>
        <end position="410"/>
    </location>
</feature>
<feature type="transmembrane region" description="Helical" evidence="7">
    <location>
        <begin position="307"/>
        <end position="329"/>
    </location>
</feature>
<evidence type="ECO:0000259" key="8">
    <source>
        <dbReference type="PROSITE" id="PS50928"/>
    </source>
</evidence>
<feature type="transmembrane region" description="Helical" evidence="7">
    <location>
        <begin position="422"/>
        <end position="443"/>
    </location>
</feature>
<keyword evidence="4 7" id="KW-0812">Transmembrane</keyword>
<feature type="transmembrane region" description="Helical" evidence="7">
    <location>
        <begin position="349"/>
        <end position="371"/>
    </location>
</feature>
<feature type="transmembrane region" description="Helical" evidence="7">
    <location>
        <begin position="70"/>
        <end position="94"/>
    </location>
</feature>
<evidence type="ECO:0000313" key="10">
    <source>
        <dbReference type="Proteomes" id="UP001069802"/>
    </source>
</evidence>
<gene>
    <name evidence="9" type="ORF">O4H49_07115</name>
</gene>
<evidence type="ECO:0000256" key="7">
    <source>
        <dbReference type="SAM" id="Phobius"/>
    </source>
</evidence>
<keyword evidence="6 7" id="KW-0472">Membrane</keyword>
<comment type="caution">
    <text evidence="9">The sequence shown here is derived from an EMBL/GenBank/DDBJ whole genome shotgun (WGS) entry which is preliminary data.</text>
</comment>
<reference evidence="9" key="1">
    <citation type="submission" date="2022-12" db="EMBL/GenBank/DDBJ databases">
        <title>Bacterial isolates from different developmental stages of Nematostella vectensis.</title>
        <authorList>
            <person name="Fraune S."/>
        </authorList>
    </citation>
    <scope>NUCLEOTIDE SEQUENCE</scope>
    <source>
        <strain evidence="9">G21630-S1</strain>
    </source>
</reference>
<dbReference type="SUPFAM" id="SSF161098">
    <property type="entry name" value="MetI-like"/>
    <property type="match status" value="2"/>
</dbReference>
<feature type="transmembrane region" description="Helical" evidence="7">
    <location>
        <begin position="106"/>
        <end position="126"/>
    </location>
</feature>
<dbReference type="PROSITE" id="PS50928">
    <property type="entry name" value="ABC_TM1"/>
    <property type="match status" value="2"/>
</dbReference>
<protein>
    <submittedName>
        <fullName evidence="9">Iron ABC transporter permease</fullName>
    </submittedName>
</protein>
<feature type="domain" description="ABC transmembrane type-1" evidence="8">
    <location>
        <begin position="348"/>
        <end position="554"/>
    </location>
</feature>
<dbReference type="InterPro" id="IPR035906">
    <property type="entry name" value="MetI-like_sf"/>
</dbReference>
<organism evidence="9 10">
    <name type="scientific">Kiloniella laminariae</name>
    <dbReference type="NCBI Taxonomy" id="454162"/>
    <lineage>
        <taxon>Bacteria</taxon>
        <taxon>Pseudomonadati</taxon>
        <taxon>Pseudomonadota</taxon>
        <taxon>Alphaproteobacteria</taxon>
        <taxon>Rhodospirillales</taxon>
        <taxon>Kiloniellaceae</taxon>
        <taxon>Kiloniella</taxon>
    </lineage>
</organism>
<feature type="transmembrane region" description="Helical" evidence="7">
    <location>
        <begin position="257"/>
        <end position="276"/>
    </location>
</feature>
<evidence type="ECO:0000256" key="5">
    <source>
        <dbReference type="ARBA" id="ARBA00022989"/>
    </source>
</evidence>
<name>A0ABT4LHH3_9PROT</name>
<proteinExistence type="predicted"/>
<evidence type="ECO:0000256" key="1">
    <source>
        <dbReference type="ARBA" id="ARBA00004651"/>
    </source>
</evidence>
<keyword evidence="5 7" id="KW-1133">Transmembrane helix</keyword>
<dbReference type="InterPro" id="IPR000515">
    <property type="entry name" value="MetI-like"/>
</dbReference>
<comment type="subcellular location">
    <subcellularLocation>
        <location evidence="1">Cell membrane</location>
        <topology evidence="1">Multi-pass membrane protein</topology>
    </subcellularLocation>
</comment>
<dbReference type="Proteomes" id="UP001069802">
    <property type="component" value="Unassembled WGS sequence"/>
</dbReference>
<evidence type="ECO:0000256" key="6">
    <source>
        <dbReference type="ARBA" id="ARBA00023136"/>
    </source>
</evidence>
<dbReference type="PANTHER" id="PTHR30183:SF2">
    <property type="entry name" value="IRON UTILIZATION PROTEIN"/>
    <property type="match status" value="1"/>
</dbReference>